<dbReference type="OrthoDB" id="391817at2759"/>
<feature type="binding site" evidence="7">
    <location>
        <position position="311"/>
    </location>
    <ligand>
        <name>Mg(2+)</name>
        <dbReference type="ChEBI" id="CHEBI:18420"/>
        <label>1</label>
    </ligand>
</feature>
<dbReference type="GO" id="GO:0016829">
    <property type="term" value="F:lyase activity"/>
    <property type="evidence" value="ECO:0007669"/>
    <property type="project" value="UniProtKB-KW"/>
</dbReference>
<feature type="site" description="Important for catalytic activity" evidence="8">
    <location>
        <position position="285"/>
    </location>
</feature>
<feature type="active site" description="Proton acceptor" evidence="6">
    <location>
        <position position="311"/>
    </location>
</feature>
<dbReference type="GO" id="GO:0005634">
    <property type="term" value="C:nucleus"/>
    <property type="evidence" value="ECO:0007669"/>
    <property type="project" value="TreeGrafter"/>
</dbReference>
<dbReference type="AlphaFoldDB" id="A0A0B2X5D0"/>
<comment type="caution">
    <text evidence="11">The sequence shown here is derived from an EMBL/GenBank/DDBJ whole genome shotgun (WGS) entry which is preliminary data.</text>
</comment>
<feature type="active site" description="Proton donor/acceptor" evidence="6">
    <location>
        <position position="193"/>
    </location>
</feature>
<feature type="binding site" evidence="7">
    <location>
        <position position="310"/>
    </location>
    <ligand>
        <name>Mg(2+)</name>
        <dbReference type="ChEBI" id="CHEBI:18420"/>
        <label>1</label>
    </ligand>
</feature>
<dbReference type="Proteomes" id="UP000030816">
    <property type="component" value="Unassembled WGS sequence"/>
</dbReference>
<feature type="domain" description="Endonuclease/exonuclease/phosphatase" evidence="10">
    <location>
        <begin position="29"/>
        <end position="311"/>
    </location>
</feature>
<dbReference type="GO" id="GO:0046872">
    <property type="term" value="F:metal ion binding"/>
    <property type="evidence" value="ECO:0007669"/>
    <property type="project" value="UniProtKB-KW"/>
</dbReference>
<evidence type="ECO:0000256" key="7">
    <source>
        <dbReference type="PIRSR" id="PIRSR604808-2"/>
    </source>
</evidence>
<feature type="binding site" evidence="7">
    <location>
        <position position="195"/>
    </location>
    <ligand>
        <name>Mg(2+)</name>
        <dbReference type="ChEBI" id="CHEBI:18420"/>
        <label>1</label>
    </ligand>
</feature>
<proteinExistence type="inferred from homology"/>
<dbReference type="GeneID" id="63736196"/>
<keyword evidence="4" id="KW-0378">Hydrolase</keyword>
<feature type="site" description="Interaction with DNA substrate" evidence="8">
    <location>
        <position position="311"/>
    </location>
</feature>
<dbReference type="InterPro" id="IPR020848">
    <property type="entry name" value="AP_endonuclease_F1_CS"/>
</dbReference>
<feature type="compositionally biased region" description="Polar residues" evidence="9">
    <location>
        <begin position="464"/>
        <end position="475"/>
    </location>
</feature>
<dbReference type="STRING" id="1081103.A0A0B2X5D0"/>
<feature type="region of interest" description="Disordered" evidence="9">
    <location>
        <begin position="488"/>
        <end position="523"/>
    </location>
</feature>
<evidence type="ECO:0000256" key="2">
    <source>
        <dbReference type="ARBA" id="ARBA00007092"/>
    </source>
</evidence>
<dbReference type="PANTHER" id="PTHR22748:SF4">
    <property type="entry name" value="DNA-(APURINIC OR APYRIMIDINIC SITE) ENDONUCLEASE 2"/>
    <property type="match status" value="1"/>
</dbReference>
<dbReference type="FunFam" id="3.60.10.10:FF:000079">
    <property type="entry name" value="DNA-(apurinic or apyrimidinic site) lyase"/>
    <property type="match status" value="1"/>
</dbReference>
<evidence type="ECO:0000256" key="8">
    <source>
        <dbReference type="PIRSR" id="PIRSR604808-3"/>
    </source>
</evidence>
<gene>
    <name evidence="11" type="ORF">MAM_01741</name>
</gene>
<dbReference type="GO" id="GO:0008081">
    <property type="term" value="F:phosphoric diester hydrolase activity"/>
    <property type="evidence" value="ECO:0007669"/>
    <property type="project" value="TreeGrafter"/>
</dbReference>
<reference evidence="11 12" key="1">
    <citation type="journal article" date="2014" name="Proc. Natl. Acad. Sci. U.S.A.">
        <title>Trajectory and genomic determinants of fungal-pathogen speciation and host adaptation.</title>
        <authorList>
            <person name="Hu X."/>
            <person name="Xiao G."/>
            <person name="Zheng P."/>
            <person name="Shang Y."/>
            <person name="Su Y."/>
            <person name="Zhang X."/>
            <person name="Liu X."/>
            <person name="Zhan S."/>
            <person name="St Leger R.J."/>
            <person name="Wang C."/>
        </authorList>
    </citation>
    <scope>NUCLEOTIDE SEQUENCE [LARGE SCALE GENOMIC DNA]</scope>
    <source>
        <strain evidence="11 12">ARSEF 1941</strain>
    </source>
</reference>
<dbReference type="InterPro" id="IPR005135">
    <property type="entry name" value="Endo/exonuclease/phosphatase"/>
</dbReference>
<protein>
    <submittedName>
        <fullName evidence="11">DNA lyase</fullName>
    </submittedName>
</protein>
<dbReference type="GO" id="GO:0003906">
    <property type="term" value="F:DNA-(apurinic or apyrimidinic site) endonuclease activity"/>
    <property type="evidence" value="ECO:0007669"/>
    <property type="project" value="TreeGrafter"/>
</dbReference>
<dbReference type="PROSITE" id="PS00728">
    <property type="entry name" value="AP_NUCLEASE_F1_3"/>
    <property type="match status" value="1"/>
</dbReference>
<evidence type="ECO:0000256" key="6">
    <source>
        <dbReference type="PIRSR" id="PIRSR604808-1"/>
    </source>
</evidence>
<comment type="cofactor">
    <cofactor evidence="7">
        <name>Mg(2+)</name>
        <dbReference type="ChEBI" id="CHEBI:18420"/>
    </cofactor>
    <cofactor evidence="7">
        <name>Mn(2+)</name>
        <dbReference type="ChEBI" id="CHEBI:29035"/>
    </cofactor>
    <text evidence="7">Probably binds two magnesium or manganese ions per subunit.</text>
</comment>
<evidence type="ECO:0000313" key="12">
    <source>
        <dbReference type="Proteomes" id="UP000030816"/>
    </source>
</evidence>
<dbReference type="Pfam" id="PF03372">
    <property type="entry name" value="Exo_endo_phos"/>
    <property type="match status" value="1"/>
</dbReference>
<dbReference type="CDD" id="cd09088">
    <property type="entry name" value="Ape2-like_AP-endo"/>
    <property type="match status" value="1"/>
</dbReference>
<evidence type="ECO:0000256" key="5">
    <source>
        <dbReference type="ARBA" id="ARBA00022842"/>
    </source>
</evidence>
<dbReference type="InterPro" id="IPR004808">
    <property type="entry name" value="AP_endonuc_1"/>
</dbReference>
<evidence type="ECO:0000259" key="10">
    <source>
        <dbReference type="Pfam" id="PF03372"/>
    </source>
</evidence>
<organism evidence="11 12">
    <name type="scientific">Metarhizium album (strain ARSEF 1941)</name>
    <dbReference type="NCBI Taxonomy" id="1081103"/>
    <lineage>
        <taxon>Eukaryota</taxon>
        <taxon>Fungi</taxon>
        <taxon>Dikarya</taxon>
        <taxon>Ascomycota</taxon>
        <taxon>Pezizomycotina</taxon>
        <taxon>Sordariomycetes</taxon>
        <taxon>Hypocreomycetidae</taxon>
        <taxon>Hypocreales</taxon>
        <taxon>Clavicipitaceae</taxon>
        <taxon>Metarhizium</taxon>
    </lineage>
</organism>
<comment type="similarity">
    <text evidence="2">Belongs to the DNA repair enzymes AP/ExoA family.</text>
</comment>
<dbReference type="GO" id="GO:0003677">
    <property type="term" value="F:DNA binding"/>
    <property type="evidence" value="ECO:0007669"/>
    <property type="project" value="InterPro"/>
</dbReference>
<dbReference type="RefSeq" id="XP_040682028.1">
    <property type="nucleotide sequence ID" value="XM_040820540.1"/>
</dbReference>
<dbReference type="Gene3D" id="3.60.10.10">
    <property type="entry name" value="Endonuclease/exonuclease/phosphatase"/>
    <property type="match status" value="1"/>
</dbReference>
<evidence type="ECO:0000256" key="4">
    <source>
        <dbReference type="ARBA" id="ARBA00022801"/>
    </source>
</evidence>
<evidence type="ECO:0000256" key="9">
    <source>
        <dbReference type="SAM" id="MobiDB-lite"/>
    </source>
</evidence>
<keyword evidence="3 7" id="KW-0479">Metal-binding</keyword>
<dbReference type="PANTHER" id="PTHR22748">
    <property type="entry name" value="AP ENDONUCLEASE"/>
    <property type="match status" value="1"/>
</dbReference>
<sequence length="668" mass="73620">MLLTKCAVNGIRNPFGYQPWREQRTFQAMFDILESDIVVMQETKIQRKDLQDDMVLVPGWDVFFSLPKHKKGYSGVAIYTRNASCSPIRAEEGITGVLCPPKSTSKFRDLPLDQRIGGYPRPGQLSGLVEDTILDSEGRCVVLEFPAFVLLGVYCPANRDESRVEFRTSFFEALDVRIRNLVAEGKEVILAGDLNVIRSEMDSTNVVEGLRKENMTLDEWISLPTRRIFNQLIFEGSIIGDHDEGRESSVLWDLCRCFHPSRRGMNTCWDTKRNTRPANNGSRIDYILCSDGIKDWFTWADIQEGLMGSDHCPVFATIADKVVSNGRQVSLGDIMNPAGVYKNGVRMRDLTQKDILPLSAKLIPEFDRRQSIRDMFFKKVASAERSTTRCDSESSSFPAEDVSQASDNDAPSQIDTAPQTANTGTPGTEPAGLPNAQARKRCPDPIDAVPRQLKRSKSGADPTGSKQKASQGQSTLKGFFRPVGSALAAPAASPNLEEQNSARDSRATRNLPAAKEDSDNASLKGLAIAVPEKSARDGIVDTMPKSPDRVFDPIEAKESWSKLLGKRVIPRCEHDEPCISLVTKKPGVNRAIDTSDNKPSLFLTTSATPASQLEQSRGARHQASPVDLDKHYRRAPGGVPAKAAPLRLDMSAAPHWQRCYGDGAHMGA</sequence>
<comment type="cofactor">
    <cofactor evidence="1">
        <name>Mn(2+)</name>
        <dbReference type="ChEBI" id="CHEBI:29035"/>
    </cofactor>
</comment>
<dbReference type="EMBL" id="AZHE01000002">
    <property type="protein sequence ID" value="KHO00963.1"/>
    <property type="molecule type" value="Genomic_DNA"/>
</dbReference>
<keyword evidence="7" id="KW-0464">Manganese</keyword>
<dbReference type="GO" id="GO:0006284">
    <property type="term" value="P:base-excision repair"/>
    <property type="evidence" value="ECO:0007669"/>
    <property type="project" value="TreeGrafter"/>
</dbReference>
<name>A0A0B2X5D0_METAS</name>
<keyword evidence="12" id="KW-1185">Reference proteome</keyword>
<feature type="active site" evidence="6">
    <location>
        <position position="154"/>
    </location>
</feature>
<keyword evidence="5 7" id="KW-0460">Magnesium</keyword>
<feature type="site" description="Transition state stabilizer" evidence="8">
    <location>
        <position position="195"/>
    </location>
</feature>
<feature type="binding site" evidence="7">
    <location>
        <position position="42"/>
    </location>
    <ligand>
        <name>Mg(2+)</name>
        <dbReference type="ChEBI" id="CHEBI:18420"/>
        <label>1</label>
    </ligand>
</feature>
<evidence type="ECO:0000256" key="1">
    <source>
        <dbReference type="ARBA" id="ARBA00001936"/>
    </source>
</evidence>
<dbReference type="GO" id="GO:0008311">
    <property type="term" value="F:double-stranded DNA 3'-5' DNA exonuclease activity"/>
    <property type="evidence" value="ECO:0007669"/>
    <property type="project" value="TreeGrafter"/>
</dbReference>
<dbReference type="HOGENOM" id="CLU_010374_2_0_1"/>
<keyword evidence="11" id="KW-0456">Lyase</keyword>
<evidence type="ECO:0000313" key="11">
    <source>
        <dbReference type="EMBL" id="KHO00963.1"/>
    </source>
</evidence>
<dbReference type="PROSITE" id="PS51435">
    <property type="entry name" value="AP_NUCLEASE_F1_4"/>
    <property type="match status" value="1"/>
</dbReference>
<evidence type="ECO:0000256" key="3">
    <source>
        <dbReference type="ARBA" id="ARBA00022723"/>
    </source>
</evidence>
<dbReference type="InterPro" id="IPR036691">
    <property type="entry name" value="Endo/exonu/phosph_ase_sf"/>
</dbReference>
<feature type="region of interest" description="Disordered" evidence="9">
    <location>
        <begin position="387"/>
        <end position="475"/>
    </location>
</feature>
<feature type="compositionally biased region" description="Low complexity" evidence="9">
    <location>
        <begin position="488"/>
        <end position="498"/>
    </location>
</feature>
<feature type="binding site" evidence="7">
    <location>
        <position position="193"/>
    </location>
    <ligand>
        <name>Mg(2+)</name>
        <dbReference type="ChEBI" id="CHEBI:18420"/>
        <label>1</label>
    </ligand>
</feature>
<accession>A0A0B2X5D0</accession>
<feature type="compositionally biased region" description="Polar residues" evidence="9">
    <location>
        <begin position="393"/>
        <end position="426"/>
    </location>
</feature>
<dbReference type="SUPFAM" id="SSF56219">
    <property type="entry name" value="DNase I-like"/>
    <property type="match status" value="1"/>
</dbReference>